<dbReference type="EMBL" id="CM043790">
    <property type="protein sequence ID" value="KAI4825469.1"/>
    <property type="molecule type" value="Genomic_DNA"/>
</dbReference>
<reference evidence="1" key="1">
    <citation type="submission" date="2022-05" db="EMBL/GenBank/DDBJ databases">
        <title>Chromosome-level genome of Chaenocephalus aceratus.</title>
        <authorList>
            <person name="Park H."/>
        </authorList>
    </citation>
    <scope>NUCLEOTIDE SEQUENCE</scope>
    <source>
        <strain evidence="1">KU_202001</strain>
    </source>
</reference>
<organism evidence="1 2">
    <name type="scientific">Chaenocephalus aceratus</name>
    <name type="common">Blackfin icefish</name>
    <name type="synonym">Chaenichthys aceratus</name>
    <dbReference type="NCBI Taxonomy" id="36190"/>
    <lineage>
        <taxon>Eukaryota</taxon>
        <taxon>Metazoa</taxon>
        <taxon>Chordata</taxon>
        <taxon>Craniata</taxon>
        <taxon>Vertebrata</taxon>
        <taxon>Euteleostomi</taxon>
        <taxon>Actinopterygii</taxon>
        <taxon>Neopterygii</taxon>
        <taxon>Teleostei</taxon>
        <taxon>Neoteleostei</taxon>
        <taxon>Acanthomorphata</taxon>
        <taxon>Eupercaria</taxon>
        <taxon>Perciformes</taxon>
        <taxon>Notothenioidei</taxon>
        <taxon>Channichthyidae</taxon>
        <taxon>Chaenocephalus</taxon>
    </lineage>
</organism>
<comment type="caution">
    <text evidence="1">The sequence shown here is derived from an EMBL/GenBank/DDBJ whole genome shotgun (WGS) entry which is preliminary data.</text>
</comment>
<evidence type="ECO:0000313" key="1">
    <source>
        <dbReference type="EMBL" id="KAI4825469.1"/>
    </source>
</evidence>
<gene>
    <name evidence="1" type="ORF">KUCAC02_021149</name>
</gene>
<keyword evidence="2" id="KW-1185">Reference proteome</keyword>
<evidence type="ECO:0000313" key="2">
    <source>
        <dbReference type="Proteomes" id="UP001057452"/>
    </source>
</evidence>
<name>A0ACB9XEL4_CHAAC</name>
<sequence length="39" mass="4583">MLCLLSKVFHNVRLQSSYGQEWSLHKHTLDCVAYTCHHP</sequence>
<proteinExistence type="predicted"/>
<dbReference type="Proteomes" id="UP001057452">
    <property type="component" value="Chromosome 6"/>
</dbReference>
<protein>
    <submittedName>
        <fullName evidence="1">Uncharacterized protein</fullName>
    </submittedName>
</protein>
<accession>A0ACB9XEL4</accession>